<organism evidence="1 2">
    <name type="scientific">Melastoma candidum</name>
    <dbReference type="NCBI Taxonomy" id="119954"/>
    <lineage>
        <taxon>Eukaryota</taxon>
        <taxon>Viridiplantae</taxon>
        <taxon>Streptophyta</taxon>
        <taxon>Embryophyta</taxon>
        <taxon>Tracheophyta</taxon>
        <taxon>Spermatophyta</taxon>
        <taxon>Magnoliopsida</taxon>
        <taxon>eudicotyledons</taxon>
        <taxon>Gunneridae</taxon>
        <taxon>Pentapetalae</taxon>
        <taxon>rosids</taxon>
        <taxon>malvids</taxon>
        <taxon>Myrtales</taxon>
        <taxon>Melastomataceae</taxon>
        <taxon>Melastomatoideae</taxon>
        <taxon>Melastomateae</taxon>
        <taxon>Melastoma</taxon>
    </lineage>
</organism>
<gene>
    <name evidence="1" type="ORF">MLD38_036786</name>
</gene>
<sequence>MTLESLAVTDADGQGVLLTDRDQLEERRKEPKRMLPADIRMWEWYAPVVELSRGVVLKGGMVVAILPRPSNSEEQEMGLGWIEEELDGMHEEIVRMLVEGRTHRYHEISWCYYSF</sequence>
<accession>A0ACB9LLY7</accession>
<protein>
    <submittedName>
        <fullName evidence="1">Uncharacterized protein</fullName>
    </submittedName>
</protein>
<comment type="caution">
    <text evidence="1">The sequence shown here is derived from an EMBL/GenBank/DDBJ whole genome shotgun (WGS) entry which is preliminary data.</text>
</comment>
<evidence type="ECO:0000313" key="2">
    <source>
        <dbReference type="Proteomes" id="UP001057402"/>
    </source>
</evidence>
<keyword evidence="2" id="KW-1185">Reference proteome</keyword>
<reference evidence="2" key="1">
    <citation type="journal article" date="2023" name="Front. Plant Sci.">
        <title>Chromosomal-level genome assembly of Melastoma candidum provides insights into trichome evolution.</title>
        <authorList>
            <person name="Zhong Y."/>
            <person name="Wu W."/>
            <person name="Sun C."/>
            <person name="Zou P."/>
            <person name="Liu Y."/>
            <person name="Dai S."/>
            <person name="Zhou R."/>
        </authorList>
    </citation>
    <scope>NUCLEOTIDE SEQUENCE [LARGE SCALE GENOMIC DNA]</scope>
</reference>
<evidence type="ECO:0000313" key="1">
    <source>
        <dbReference type="EMBL" id="KAI4311922.1"/>
    </source>
</evidence>
<proteinExistence type="predicted"/>
<name>A0ACB9LLY7_9MYRT</name>
<dbReference type="Proteomes" id="UP001057402">
    <property type="component" value="Chromosome 11"/>
</dbReference>
<dbReference type="EMBL" id="CM042890">
    <property type="protein sequence ID" value="KAI4311922.1"/>
    <property type="molecule type" value="Genomic_DNA"/>
</dbReference>